<dbReference type="EMBL" id="JGYU01000002">
    <property type="protein sequence ID" value="KFI58306.1"/>
    <property type="molecule type" value="Genomic_DNA"/>
</dbReference>
<feature type="transmembrane region" description="Helical" evidence="1">
    <location>
        <begin position="479"/>
        <end position="496"/>
    </location>
</feature>
<keyword evidence="1" id="KW-0812">Transmembrane</keyword>
<dbReference type="STRING" id="35760.BCHO_0391"/>
<name>A0A087AHQ6_9BIFI</name>
<feature type="transmembrane region" description="Helical" evidence="1">
    <location>
        <begin position="25"/>
        <end position="44"/>
    </location>
</feature>
<organism evidence="2 3">
    <name type="scientific">Bifidobacterium choerinum</name>
    <dbReference type="NCBI Taxonomy" id="35760"/>
    <lineage>
        <taxon>Bacteria</taxon>
        <taxon>Bacillati</taxon>
        <taxon>Actinomycetota</taxon>
        <taxon>Actinomycetes</taxon>
        <taxon>Bifidobacteriales</taxon>
        <taxon>Bifidobacteriaceae</taxon>
        <taxon>Bifidobacterium</taxon>
    </lineage>
</organism>
<reference evidence="2 3" key="1">
    <citation type="submission" date="2014-03" db="EMBL/GenBank/DDBJ databases">
        <title>Genomics of Bifidobacteria.</title>
        <authorList>
            <person name="Ventura M."/>
            <person name="Milani C."/>
            <person name="Lugli G.A."/>
        </authorList>
    </citation>
    <scope>NUCLEOTIDE SEQUENCE [LARGE SCALE GENOMIC DNA]</scope>
    <source>
        <strain evidence="2 3">LMG 10510</strain>
    </source>
</reference>
<evidence type="ECO:0000256" key="1">
    <source>
        <dbReference type="SAM" id="Phobius"/>
    </source>
</evidence>
<dbReference type="Gene3D" id="3.40.50.1820">
    <property type="entry name" value="alpha/beta hydrolase"/>
    <property type="match status" value="1"/>
</dbReference>
<feature type="transmembrane region" description="Helical" evidence="1">
    <location>
        <begin position="388"/>
        <end position="416"/>
    </location>
</feature>
<gene>
    <name evidence="2" type="ORF">BCHO_0391</name>
</gene>
<comment type="caution">
    <text evidence="2">The sequence shown here is derived from an EMBL/GenBank/DDBJ whole genome shotgun (WGS) entry which is preliminary data.</text>
</comment>
<dbReference type="eggNOG" id="COG0657">
    <property type="taxonomic scope" value="Bacteria"/>
</dbReference>
<dbReference type="GO" id="GO:0016787">
    <property type="term" value="F:hydrolase activity"/>
    <property type="evidence" value="ECO:0007669"/>
    <property type="project" value="UniProtKB-KW"/>
</dbReference>
<keyword evidence="2" id="KW-0378">Hydrolase</keyword>
<feature type="transmembrane region" description="Helical" evidence="1">
    <location>
        <begin position="541"/>
        <end position="563"/>
    </location>
</feature>
<feature type="transmembrane region" description="Helical" evidence="1">
    <location>
        <begin position="437"/>
        <end position="467"/>
    </location>
</feature>
<dbReference type="SUPFAM" id="SSF53474">
    <property type="entry name" value="alpha/beta-Hydrolases"/>
    <property type="match status" value="1"/>
</dbReference>
<evidence type="ECO:0000313" key="3">
    <source>
        <dbReference type="Proteomes" id="UP000028995"/>
    </source>
</evidence>
<accession>A0A087AHQ6</accession>
<protein>
    <submittedName>
        <fullName evidence="2">Alpha/beta superfamily hydrolase</fullName>
    </submittedName>
</protein>
<dbReference type="InterPro" id="IPR029058">
    <property type="entry name" value="AB_hydrolase_fold"/>
</dbReference>
<proteinExistence type="predicted"/>
<dbReference type="Proteomes" id="UP000028995">
    <property type="component" value="Unassembled WGS sequence"/>
</dbReference>
<dbReference type="AlphaFoldDB" id="A0A087AHQ6"/>
<keyword evidence="1" id="KW-0472">Membrane</keyword>
<keyword evidence="3" id="KW-1185">Reference proteome</keyword>
<sequence length="565" mass="62173">MTDSGRHGDETQEQRPTGFSRTKRLMVTLPIFIILLGILVTVSTNTRIPVEDEPRAMSFATLTPDTAVTFDTKERLPGNGTYKVRKQYLTIDAKRPSNGEIQKIRVLIRMPEGAPSKGLPGMVFMHGAGYGTCDNSFGDIATSMASAGFVTAVLDKPVWSTTDLNRDYQGSAVIYDQVIDILRGMDAVDEHKVGIYATSEATWISSYLLDLDEGIAFQILLSPMVFSPRHSLAFLAVQNFALAGANDGYQSIVRRVFSFDLAMFHLDNIDIHTSTPKAYSVPTMVAYGSKDVMTAQVQGFKEILALAHRAGNWDVSLRSYPIANHVLRLGDESMSGTPFADDYVDDMVSWAVGTSRGLKQTSEHIAGTPLYQSIPVPRGLHGHRVMTIYGTIVLALMAVMMLVSLVLALVALVMHIRNRSKGLGPALGFRERFGGALLMLTIVTLVALFVFLGGFAEVVLAVVHMAWGSAPPDNSGMMYWSWPFIQIVCIVLLWAWSRVFAGIIESLSVRGVLQWPMRRGALRQITSGAQPVVATTRLGRVLFWTVAFTMLLILLSFSFWGLFLF</sequence>
<evidence type="ECO:0000313" key="2">
    <source>
        <dbReference type="EMBL" id="KFI58306.1"/>
    </source>
</evidence>
<keyword evidence="1" id="KW-1133">Transmembrane helix</keyword>